<dbReference type="Proteomes" id="UP000034307">
    <property type="component" value="Unassembled WGS sequence"/>
</dbReference>
<sequence>MTVQKDLYGILSDLFVNLAAGWFGAVFIVSNFFQLGLPANWLVLTIDIVLGILSLVLALRLRKNARRSKSA</sequence>
<comment type="caution">
    <text evidence="2">The sequence shown here is derived from an EMBL/GenBank/DDBJ whole genome shotgun (WGS) entry which is preliminary data.</text>
</comment>
<keyword evidence="1" id="KW-1133">Transmembrane helix</keyword>
<evidence type="ECO:0000313" key="3">
    <source>
        <dbReference type="Proteomes" id="UP000034307"/>
    </source>
</evidence>
<proteinExistence type="predicted"/>
<protein>
    <submittedName>
        <fullName evidence="2">Uncharacterized protein</fullName>
    </submittedName>
</protein>
<evidence type="ECO:0000256" key="1">
    <source>
        <dbReference type="SAM" id="Phobius"/>
    </source>
</evidence>
<dbReference type="AlphaFoldDB" id="A0A0G1RM98"/>
<reference evidence="2 3" key="1">
    <citation type="journal article" date="2015" name="Nature">
        <title>rRNA introns, odd ribosomes, and small enigmatic genomes across a large radiation of phyla.</title>
        <authorList>
            <person name="Brown C.T."/>
            <person name="Hug L.A."/>
            <person name="Thomas B.C."/>
            <person name="Sharon I."/>
            <person name="Castelle C.J."/>
            <person name="Singh A."/>
            <person name="Wilkins M.J."/>
            <person name="Williams K.H."/>
            <person name="Banfield J.F."/>
        </authorList>
    </citation>
    <scope>NUCLEOTIDE SEQUENCE [LARGE SCALE GENOMIC DNA]</scope>
</reference>
<organism evidence="2 3">
    <name type="scientific">Candidatus Amesbacteria bacterium GW2011_GWA2_47_11b</name>
    <dbReference type="NCBI Taxonomy" id="1618358"/>
    <lineage>
        <taxon>Bacteria</taxon>
        <taxon>Candidatus Amesiibacteriota</taxon>
    </lineage>
</organism>
<dbReference type="STRING" id="1618358.UX80_C0002G0009"/>
<name>A0A0G1RM98_9BACT</name>
<evidence type="ECO:0000313" key="2">
    <source>
        <dbReference type="EMBL" id="KKU58474.1"/>
    </source>
</evidence>
<accession>A0A0G1RM98</accession>
<feature type="transmembrane region" description="Helical" evidence="1">
    <location>
        <begin position="7"/>
        <end position="33"/>
    </location>
</feature>
<feature type="transmembrane region" description="Helical" evidence="1">
    <location>
        <begin position="39"/>
        <end position="59"/>
    </location>
</feature>
<dbReference type="EMBL" id="LCNO01000002">
    <property type="protein sequence ID" value="KKU58474.1"/>
    <property type="molecule type" value="Genomic_DNA"/>
</dbReference>
<gene>
    <name evidence="2" type="ORF">UX80_C0002G0009</name>
</gene>
<keyword evidence="1" id="KW-0812">Transmembrane</keyword>
<keyword evidence="1" id="KW-0472">Membrane</keyword>